<dbReference type="HAMAP" id="MF_01113">
    <property type="entry name" value="DNApol_IV"/>
    <property type="match status" value="1"/>
</dbReference>
<protein>
    <recommendedName>
        <fullName evidence="16">DNA polymerase IV</fullName>
        <shortName evidence="16">Pol IV</shortName>
        <ecNumber evidence="16">2.7.7.7</ecNumber>
    </recommendedName>
</protein>
<comment type="cofactor">
    <cofactor evidence="16">
        <name>Mg(2+)</name>
        <dbReference type="ChEBI" id="CHEBI:18420"/>
    </cofactor>
    <text evidence="16">Binds 2 magnesium ions per subunit.</text>
</comment>
<dbReference type="Gene3D" id="3.30.1490.100">
    <property type="entry name" value="DNA polymerase, Y-family, little finger domain"/>
    <property type="match status" value="1"/>
</dbReference>
<dbReference type="NCBIfam" id="NF002882">
    <property type="entry name" value="PRK03348.1"/>
    <property type="match status" value="1"/>
</dbReference>
<keyword evidence="5 16" id="KW-0808">Transferase</keyword>
<keyword evidence="9 16" id="KW-0227">DNA damage</keyword>
<keyword evidence="11 16" id="KW-0239">DNA-directed DNA polymerase</keyword>
<keyword evidence="20" id="KW-1185">Reference proteome</keyword>
<keyword evidence="8 16" id="KW-0479">Metal-binding</keyword>
<dbReference type="PANTHER" id="PTHR11076">
    <property type="entry name" value="DNA REPAIR POLYMERASE UMUC / TRANSFERASE FAMILY MEMBER"/>
    <property type="match status" value="1"/>
</dbReference>
<comment type="subunit">
    <text evidence="16">Monomer.</text>
</comment>
<comment type="catalytic activity">
    <reaction evidence="15 16">
        <text>DNA(n) + a 2'-deoxyribonucleoside 5'-triphosphate = DNA(n+1) + diphosphate</text>
        <dbReference type="Rhea" id="RHEA:22508"/>
        <dbReference type="Rhea" id="RHEA-COMP:17339"/>
        <dbReference type="Rhea" id="RHEA-COMP:17340"/>
        <dbReference type="ChEBI" id="CHEBI:33019"/>
        <dbReference type="ChEBI" id="CHEBI:61560"/>
        <dbReference type="ChEBI" id="CHEBI:173112"/>
        <dbReference type="EC" id="2.7.7.7"/>
    </reaction>
</comment>
<comment type="caution">
    <text evidence="16">Lacks conserved residue(s) required for the propagation of feature annotation.</text>
</comment>
<accession>A0ABQ4BD85</accession>
<gene>
    <name evidence="16 19" type="primary">dinB</name>
    <name evidence="19" type="ORF">Apa02nite_046900</name>
</gene>
<dbReference type="PROSITE" id="PS50173">
    <property type="entry name" value="UMUC"/>
    <property type="match status" value="1"/>
</dbReference>
<keyword evidence="12 16" id="KW-0238">DNA-binding</keyword>
<keyword evidence="13 16" id="KW-0234">DNA repair</keyword>
<keyword evidence="7 16" id="KW-0235">DNA replication</keyword>
<evidence type="ECO:0000256" key="3">
    <source>
        <dbReference type="ARBA" id="ARBA00022457"/>
    </source>
</evidence>
<dbReference type="Gene3D" id="3.40.1170.60">
    <property type="match status" value="1"/>
</dbReference>
<dbReference type="InterPro" id="IPR050116">
    <property type="entry name" value="DNA_polymerase-Y"/>
</dbReference>
<evidence type="ECO:0000256" key="14">
    <source>
        <dbReference type="ARBA" id="ARBA00025589"/>
    </source>
</evidence>
<dbReference type="EC" id="2.7.7.7" evidence="16"/>
<keyword evidence="10 16" id="KW-0460">Magnesium</keyword>
<evidence type="ECO:0000256" key="7">
    <source>
        <dbReference type="ARBA" id="ARBA00022705"/>
    </source>
</evidence>
<comment type="similarity">
    <text evidence="2 16">Belongs to the DNA polymerase type-Y family.</text>
</comment>
<evidence type="ECO:0000256" key="8">
    <source>
        <dbReference type="ARBA" id="ARBA00022723"/>
    </source>
</evidence>
<feature type="active site" evidence="16">
    <location>
        <position position="93"/>
    </location>
</feature>
<dbReference type="InterPro" id="IPR053848">
    <property type="entry name" value="IMS_HHH_1"/>
</dbReference>
<proteinExistence type="inferred from homology"/>
<comment type="caution">
    <text evidence="19">The sequence shown here is derived from an EMBL/GenBank/DDBJ whole genome shotgun (WGS) entry which is preliminary data.</text>
</comment>
<evidence type="ECO:0000256" key="12">
    <source>
        <dbReference type="ARBA" id="ARBA00023125"/>
    </source>
</evidence>
<dbReference type="Pfam" id="PF11799">
    <property type="entry name" value="IMS_C"/>
    <property type="match status" value="1"/>
</dbReference>
<dbReference type="InterPro" id="IPR001126">
    <property type="entry name" value="UmuC"/>
</dbReference>
<comment type="subcellular location">
    <subcellularLocation>
        <location evidence="1 16">Cytoplasm</location>
    </subcellularLocation>
</comment>
<dbReference type="InterPro" id="IPR043128">
    <property type="entry name" value="Rev_trsase/Diguanyl_cyclase"/>
</dbReference>
<feature type="site" description="Substrate discrimination" evidence="16">
    <location>
        <position position="2"/>
    </location>
</feature>
<sequence length="449" mass="47514">MFAAVEQRDKVSLRGRPVVVGGVAGRGVVSTASYEARVFGVHSAMPMAQARRLSPFNTAFLSPRFAAYKRTSEAVMQLLAGVSPLIEQVSIDEAYIDLAVTGADLSTRGVTELAHRLKAEIAVATGGVTGSIGAASSKLLAKIGSDLNKPDGLTVIPAGQELAVLHPLPVKRLGGVGPATEQRLHRSGVRTVGDLAAVSLELLVDWFGTAHGTGLFRLARAQDDRPVVNDRETKSVSAEETFDVDLTDPVRLSRELDLLSARVAGRLRANGMTGRTVNIKVRHHDFTTLTRAVTRDQPTDDGRLVGQLARRLLAEIDVSGGIRLLGVGVSTLADFAQDDLFAGTFPEFSITAAEDDDDSGPGEAGVAAPRPPVAEVVAAGEPEEPAPVVWRPGQDVEHDVYGAGWVCGSGLGRVTVRFEGPRTPRGPSHTFAVTDPALRAAEPPEWRDS</sequence>
<evidence type="ECO:0000256" key="9">
    <source>
        <dbReference type="ARBA" id="ARBA00022763"/>
    </source>
</evidence>
<feature type="domain" description="UmuC" evidence="18">
    <location>
        <begin position="1"/>
        <end position="177"/>
    </location>
</feature>
<organism evidence="19 20">
    <name type="scientific">Actinoplanes palleronii</name>
    <dbReference type="NCBI Taxonomy" id="113570"/>
    <lineage>
        <taxon>Bacteria</taxon>
        <taxon>Bacillati</taxon>
        <taxon>Actinomycetota</taxon>
        <taxon>Actinomycetes</taxon>
        <taxon>Micromonosporales</taxon>
        <taxon>Micromonosporaceae</taxon>
        <taxon>Actinoplanes</taxon>
    </lineage>
</organism>
<dbReference type="Proteomes" id="UP000624709">
    <property type="component" value="Unassembled WGS sequence"/>
</dbReference>
<dbReference type="InterPro" id="IPR036775">
    <property type="entry name" value="DNA_pol_Y-fam_lit_finger_sf"/>
</dbReference>
<feature type="binding site" evidence="16">
    <location>
        <position position="92"/>
    </location>
    <ligand>
        <name>Mg(2+)</name>
        <dbReference type="ChEBI" id="CHEBI:18420"/>
    </ligand>
</feature>
<reference evidence="19 20" key="1">
    <citation type="submission" date="2021-01" db="EMBL/GenBank/DDBJ databases">
        <title>Whole genome shotgun sequence of Actinoplanes palleronii NBRC 14916.</title>
        <authorList>
            <person name="Komaki H."/>
            <person name="Tamura T."/>
        </authorList>
    </citation>
    <scope>NUCLEOTIDE SEQUENCE [LARGE SCALE GENOMIC DNA]</scope>
    <source>
        <strain evidence="19 20">NBRC 14916</strain>
    </source>
</reference>
<evidence type="ECO:0000313" key="20">
    <source>
        <dbReference type="Proteomes" id="UP000624709"/>
    </source>
</evidence>
<evidence type="ECO:0000256" key="16">
    <source>
        <dbReference type="HAMAP-Rule" id="MF_01113"/>
    </source>
</evidence>
<evidence type="ECO:0000256" key="10">
    <source>
        <dbReference type="ARBA" id="ARBA00022842"/>
    </source>
</evidence>
<dbReference type="SUPFAM" id="SSF100879">
    <property type="entry name" value="Lesion bypass DNA polymerase (Y-family), little finger domain"/>
    <property type="match status" value="1"/>
</dbReference>
<dbReference type="PANTHER" id="PTHR11076:SF33">
    <property type="entry name" value="DNA POLYMERASE KAPPA"/>
    <property type="match status" value="1"/>
</dbReference>
<dbReference type="SUPFAM" id="SSF56672">
    <property type="entry name" value="DNA/RNA polymerases"/>
    <property type="match status" value="1"/>
</dbReference>
<name>A0ABQ4BD85_9ACTN</name>
<dbReference type="NCBIfam" id="NF002677">
    <property type="entry name" value="PRK02406.1"/>
    <property type="match status" value="1"/>
</dbReference>
<comment type="function">
    <text evidence="14 16">Poorly processive, error-prone DNA polymerase involved in untargeted mutagenesis. Copies undamaged DNA at stalled replication forks, which arise in vivo from mismatched or misaligned primer ends. These misaligned primers can be extended by PolIV. Exhibits no 3'-5' exonuclease (proofreading) activity. May be involved in translesional synthesis, in conjunction with the beta clamp from PolIII.</text>
</comment>
<evidence type="ECO:0000256" key="1">
    <source>
        <dbReference type="ARBA" id="ARBA00004496"/>
    </source>
</evidence>
<dbReference type="Pfam" id="PF21999">
    <property type="entry name" value="IMS_HHH_1"/>
    <property type="match status" value="1"/>
</dbReference>
<dbReference type="Gene3D" id="3.30.70.270">
    <property type="match status" value="1"/>
</dbReference>
<evidence type="ECO:0000256" key="13">
    <source>
        <dbReference type="ARBA" id="ARBA00023204"/>
    </source>
</evidence>
<keyword evidence="6 16" id="KW-0548">Nucleotidyltransferase</keyword>
<keyword evidence="3 16" id="KW-0515">Mutator protein</keyword>
<evidence type="ECO:0000313" key="19">
    <source>
        <dbReference type="EMBL" id="GIE68582.1"/>
    </source>
</evidence>
<dbReference type="CDD" id="cd03586">
    <property type="entry name" value="PolY_Pol_IV_kappa"/>
    <property type="match status" value="1"/>
</dbReference>
<evidence type="ECO:0000256" key="2">
    <source>
        <dbReference type="ARBA" id="ARBA00010945"/>
    </source>
</evidence>
<evidence type="ECO:0000256" key="5">
    <source>
        <dbReference type="ARBA" id="ARBA00022679"/>
    </source>
</evidence>
<evidence type="ECO:0000256" key="4">
    <source>
        <dbReference type="ARBA" id="ARBA00022490"/>
    </source>
</evidence>
<evidence type="ECO:0000256" key="11">
    <source>
        <dbReference type="ARBA" id="ARBA00022932"/>
    </source>
</evidence>
<dbReference type="InterPro" id="IPR017961">
    <property type="entry name" value="DNA_pol_Y-fam_little_finger"/>
</dbReference>
<dbReference type="InterPro" id="IPR022880">
    <property type="entry name" value="DNApol_IV"/>
</dbReference>
<evidence type="ECO:0000256" key="6">
    <source>
        <dbReference type="ARBA" id="ARBA00022695"/>
    </source>
</evidence>
<evidence type="ECO:0000256" key="17">
    <source>
        <dbReference type="SAM" id="MobiDB-lite"/>
    </source>
</evidence>
<dbReference type="Pfam" id="PF00817">
    <property type="entry name" value="IMS"/>
    <property type="match status" value="1"/>
</dbReference>
<dbReference type="InterPro" id="IPR043502">
    <property type="entry name" value="DNA/RNA_pol_sf"/>
</dbReference>
<dbReference type="Gene3D" id="1.10.150.20">
    <property type="entry name" value="5' to 3' exonuclease, C-terminal subdomain"/>
    <property type="match status" value="1"/>
</dbReference>
<evidence type="ECO:0000256" key="15">
    <source>
        <dbReference type="ARBA" id="ARBA00049244"/>
    </source>
</evidence>
<dbReference type="EMBL" id="BOMS01000069">
    <property type="protein sequence ID" value="GIE68582.1"/>
    <property type="molecule type" value="Genomic_DNA"/>
</dbReference>
<feature type="region of interest" description="Disordered" evidence="17">
    <location>
        <begin position="419"/>
        <end position="449"/>
    </location>
</feature>
<keyword evidence="4 16" id="KW-0963">Cytoplasm</keyword>
<evidence type="ECO:0000259" key="18">
    <source>
        <dbReference type="PROSITE" id="PS50173"/>
    </source>
</evidence>